<evidence type="ECO:0000313" key="7">
    <source>
        <dbReference type="EMBL" id="QCT00807.1"/>
    </source>
</evidence>
<keyword evidence="8" id="KW-1185">Reference proteome</keyword>
<dbReference type="InterPro" id="IPR001647">
    <property type="entry name" value="HTH_TetR"/>
</dbReference>
<protein>
    <submittedName>
        <fullName evidence="7">Transcriptional regulator</fullName>
    </submittedName>
</protein>
<name>A0A4P8XEN9_9BACL</name>
<dbReference type="InterPro" id="IPR036271">
    <property type="entry name" value="Tet_transcr_reg_TetR-rel_C_sf"/>
</dbReference>
<dbReference type="InterPro" id="IPR050109">
    <property type="entry name" value="HTH-type_TetR-like_transc_reg"/>
</dbReference>
<organism evidence="7 8">
    <name type="scientific">Paenibacillus algicola</name>
    <dbReference type="NCBI Taxonomy" id="2565926"/>
    <lineage>
        <taxon>Bacteria</taxon>
        <taxon>Bacillati</taxon>
        <taxon>Bacillota</taxon>
        <taxon>Bacilli</taxon>
        <taxon>Bacillales</taxon>
        <taxon>Paenibacillaceae</taxon>
        <taxon>Paenibacillus</taxon>
    </lineage>
</organism>
<evidence type="ECO:0000256" key="3">
    <source>
        <dbReference type="ARBA" id="ARBA00023125"/>
    </source>
</evidence>
<dbReference type="Proteomes" id="UP000300879">
    <property type="component" value="Chromosome"/>
</dbReference>
<dbReference type="SUPFAM" id="SSF48498">
    <property type="entry name" value="Tetracyclin repressor-like, C-terminal domain"/>
    <property type="match status" value="1"/>
</dbReference>
<dbReference type="AlphaFoldDB" id="A0A4P8XEN9"/>
<sequence length="224" mass="25508">MRNKQATCYTLSMPKIVDHNAQKEKVAHAAWRVIHQHGLEYASVRNIAEEAGLSSGSLRHYFATQSELFAFAMKLVTQRVNERISRISFTGDVLKDAPLLVDEILPLEEETRQEMEVWFAFVVKSFSDPTLGSLRSQVDEDMRRLFSTIVHALVQQELAPLQLDQELETERFYGLIDGLAMHAVMRPEKLTPDLMRSVVKRHLYSICKPEIAAACLSGRDPKQP</sequence>
<proteinExistence type="predicted"/>
<dbReference type="InterPro" id="IPR009057">
    <property type="entry name" value="Homeodomain-like_sf"/>
</dbReference>
<keyword evidence="1" id="KW-0678">Repressor</keyword>
<reference evidence="7 8" key="1">
    <citation type="submission" date="2019-05" db="EMBL/GenBank/DDBJ databases">
        <authorList>
            <person name="Chen C."/>
        </authorList>
    </citation>
    <scope>NUCLEOTIDE SEQUENCE [LARGE SCALE GENOMIC DNA]</scope>
    <source>
        <strain evidence="7 8">HB172198</strain>
    </source>
</reference>
<keyword evidence="4" id="KW-0804">Transcription</keyword>
<evidence type="ECO:0000313" key="8">
    <source>
        <dbReference type="Proteomes" id="UP000300879"/>
    </source>
</evidence>
<keyword evidence="2" id="KW-0805">Transcription regulation</keyword>
<dbReference type="GO" id="GO:0000976">
    <property type="term" value="F:transcription cis-regulatory region binding"/>
    <property type="evidence" value="ECO:0007669"/>
    <property type="project" value="TreeGrafter"/>
</dbReference>
<keyword evidence="3 5" id="KW-0238">DNA-binding</keyword>
<dbReference type="PANTHER" id="PTHR30055:SF226">
    <property type="entry name" value="HTH-TYPE TRANSCRIPTIONAL REGULATOR PKSA"/>
    <property type="match status" value="1"/>
</dbReference>
<evidence type="ECO:0000256" key="4">
    <source>
        <dbReference type="ARBA" id="ARBA00023163"/>
    </source>
</evidence>
<feature type="DNA-binding region" description="H-T-H motif" evidence="5">
    <location>
        <begin position="43"/>
        <end position="62"/>
    </location>
</feature>
<evidence type="ECO:0000259" key="6">
    <source>
        <dbReference type="PROSITE" id="PS50977"/>
    </source>
</evidence>
<dbReference type="PANTHER" id="PTHR30055">
    <property type="entry name" value="HTH-TYPE TRANSCRIPTIONAL REGULATOR RUTR"/>
    <property type="match status" value="1"/>
</dbReference>
<accession>A0A4P8XEN9</accession>
<feature type="domain" description="HTH tetR-type" evidence="6">
    <location>
        <begin position="20"/>
        <end position="80"/>
    </location>
</feature>
<evidence type="ECO:0000256" key="5">
    <source>
        <dbReference type="PROSITE-ProRule" id="PRU00335"/>
    </source>
</evidence>
<dbReference type="EMBL" id="CP040396">
    <property type="protein sequence ID" value="QCT00807.1"/>
    <property type="molecule type" value="Genomic_DNA"/>
</dbReference>
<dbReference type="Gene3D" id="1.10.357.10">
    <property type="entry name" value="Tetracycline Repressor, domain 2"/>
    <property type="match status" value="1"/>
</dbReference>
<gene>
    <name evidence="7" type="ORF">E6C60_0079</name>
</gene>
<dbReference type="KEGG" id="palo:E6C60_0079"/>
<evidence type="ECO:0000256" key="1">
    <source>
        <dbReference type="ARBA" id="ARBA00022491"/>
    </source>
</evidence>
<dbReference type="Pfam" id="PF13977">
    <property type="entry name" value="TetR_C_6"/>
    <property type="match status" value="1"/>
</dbReference>
<dbReference type="Pfam" id="PF00440">
    <property type="entry name" value="TetR_N"/>
    <property type="match status" value="1"/>
</dbReference>
<dbReference type="GO" id="GO:0003700">
    <property type="term" value="F:DNA-binding transcription factor activity"/>
    <property type="evidence" value="ECO:0007669"/>
    <property type="project" value="TreeGrafter"/>
</dbReference>
<evidence type="ECO:0000256" key="2">
    <source>
        <dbReference type="ARBA" id="ARBA00023015"/>
    </source>
</evidence>
<dbReference type="InterPro" id="IPR039538">
    <property type="entry name" value="BetI_C"/>
</dbReference>
<dbReference type="PROSITE" id="PS50977">
    <property type="entry name" value="HTH_TETR_2"/>
    <property type="match status" value="1"/>
</dbReference>
<dbReference type="PROSITE" id="PS01081">
    <property type="entry name" value="HTH_TETR_1"/>
    <property type="match status" value="1"/>
</dbReference>
<dbReference type="SUPFAM" id="SSF46689">
    <property type="entry name" value="Homeodomain-like"/>
    <property type="match status" value="1"/>
</dbReference>
<dbReference type="InterPro" id="IPR023772">
    <property type="entry name" value="DNA-bd_HTH_TetR-type_CS"/>
</dbReference>